<evidence type="ECO:0000256" key="3">
    <source>
        <dbReference type="ARBA" id="ARBA00022833"/>
    </source>
</evidence>
<feature type="domain" description="FLYWCH-type" evidence="4">
    <location>
        <begin position="4"/>
        <end position="37"/>
    </location>
</feature>
<evidence type="ECO:0000313" key="5">
    <source>
        <dbReference type="EMBL" id="KAF0758624.1"/>
    </source>
</evidence>
<dbReference type="InterPro" id="IPR007588">
    <property type="entry name" value="Znf_FLYWCH"/>
</dbReference>
<gene>
    <name evidence="5" type="ORF">FWK35_00008026</name>
</gene>
<evidence type="ECO:0000256" key="2">
    <source>
        <dbReference type="ARBA" id="ARBA00022771"/>
    </source>
</evidence>
<comment type="caution">
    <text evidence="5">The sequence shown here is derived from an EMBL/GenBank/DDBJ whole genome shotgun (WGS) entry which is preliminary data.</text>
</comment>
<keyword evidence="6" id="KW-1185">Reference proteome</keyword>
<protein>
    <recommendedName>
        <fullName evidence="4">FLYWCH-type domain-containing protein</fullName>
    </recommendedName>
</protein>
<keyword evidence="3" id="KW-0862">Zinc</keyword>
<dbReference type="Proteomes" id="UP000478052">
    <property type="component" value="Unassembled WGS sequence"/>
</dbReference>
<dbReference type="GO" id="GO:0008270">
    <property type="term" value="F:zinc ion binding"/>
    <property type="evidence" value="ECO:0007669"/>
    <property type="project" value="UniProtKB-KW"/>
</dbReference>
<proteinExistence type="predicted"/>
<reference evidence="5 6" key="1">
    <citation type="submission" date="2019-08" db="EMBL/GenBank/DDBJ databases">
        <title>Whole genome of Aphis craccivora.</title>
        <authorList>
            <person name="Voronova N.V."/>
            <person name="Shulinski R.S."/>
            <person name="Bandarenka Y.V."/>
            <person name="Zhorov D.G."/>
            <person name="Warner D."/>
        </authorList>
    </citation>
    <scope>NUCLEOTIDE SEQUENCE [LARGE SCALE GENOMIC DNA]</scope>
    <source>
        <strain evidence="5">180601</strain>
        <tissue evidence="5">Whole Body</tissue>
    </source>
</reference>
<evidence type="ECO:0000256" key="1">
    <source>
        <dbReference type="ARBA" id="ARBA00022723"/>
    </source>
</evidence>
<dbReference type="EMBL" id="VUJU01003248">
    <property type="protein sequence ID" value="KAF0758624.1"/>
    <property type="molecule type" value="Genomic_DNA"/>
</dbReference>
<dbReference type="AlphaFoldDB" id="A0A6G0YMR2"/>
<keyword evidence="2" id="KW-0863">Zinc-finger</keyword>
<keyword evidence="1" id="KW-0479">Metal-binding</keyword>
<evidence type="ECO:0000313" key="6">
    <source>
        <dbReference type="Proteomes" id="UP000478052"/>
    </source>
</evidence>
<dbReference type="OrthoDB" id="6682418at2759"/>
<accession>A0A6G0YMR2</accession>
<dbReference type="Pfam" id="PF04500">
    <property type="entry name" value="FLYWCH"/>
    <property type="match status" value="1"/>
</dbReference>
<organism evidence="5 6">
    <name type="scientific">Aphis craccivora</name>
    <name type="common">Cowpea aphid</name>
    <dbReference type="NCBI Taxonomy" id="307492"/>
    <lineage>
        <taxon>Eukaryota</taxon>
        <taxon>Metazoa</taxon>
        <taxon>Ecdysozoa</taxon>
        <taxon>Arthropoda</taxon>
        <taxon>Hexapoda</taxon>
        <taxon>Insecta</taxon>
        <taxon>Pterygota</taxon>
        <taxon>Neoptera</taxon>
        <taxon>Paraneoptera</taxon>
        <taxon>Hemiptera</taxon>
        <taxon>Sternorrhyncha</taxon>
        <taxon>Aphidomorpha</taxon>
        <taxon>Aphidoidea</taxon>
        <taxon>Aphididae</taxon>
        <taxon>Aphidini</taxon>
        <taxon>Aphis</taxon>
        <taxon>Aphis</taxon>
    </lineage>
</organism>
<sequence>MEIVKSNQGNDKICLNGYTYTYQKYCKFFKRWRCAKYIAILKTSIQNSNLREIHEHKYIIILPVKMLGHLYIYFEINLVSYDFDAKAFFWYSETLLCKAIFPNSFIHDKLFAFLTRVIATYIEVIQQF</sequence>
<name>A0A6G0YMR2_APHCR</name>
<dbReference type="Gene3D" id="2.20.25.240">
    <property type="match status" value="1"/>
</dbReference>
<evidence type="ECO:0000259" key="4">
    <source>
        <dbReference type="Pfam" id="PF04500"/>
    </source>
</evidence>